<dbReference type="InterPro" id="IPR012341">
    <property type="entry name" value="6hp_glycosidase-like_sf"/>
</dbReference>
<dbReference type="InterPro" id="IPR008734">
    <property type="entry name" value="PHK_A/B_su"/>
</dbReference>
<protein>
    <recommendedName>
        <fullName evidence="6">Phosphorylase b kinase regulatory subunit</fullName>
    </recommendedName>
</protein>
<dbReference type="Pfam" id="PF19292">
    <property type="entry name" value="KPBB_C"/>
    <property type="match status" value="1"/>
</dbReference>
<keyword evidence="3 6" id="KW-0321">Glycogen metabolism</keyword>
<dbReference type="Pfam" id="PF00723">
    <property type="entry name" value="Glyco_hydro_15"/>
    <property type="match status" value="1"/>
</dbReference>
<feature type="domain" description="Phosphorylase b kinase regulatory subunit alpha/beta C-terminal" evidence="8">
    <location>
        <begin position="884"/>
        <end position="996"/>
    </location>
</feature>
<keyword evidence="9" id="KW-1185">Reference proteome</keyword>
<evidence type="ECO:0000256" key="2">
    <source>
        <dbReference type="ARBA" id="ARBA00007128"/>
    </source>
</evidence>
<dbReference type="InterPro" id="IPR011613">
    <property type="entry name" value="GH15-like"/>
</dbReference>
<evidence type="ECO:0000313" key="9">
    <source>
        <dbReference type="Proteomes" id="UP001652625"/>
    </source>
</evidence>
<dbReference type="PANTHER" id="PTHR10749">
    <property type="entry name" value="PHOSPHORYLASE B KINASE REGULATORY SUBUNIT"/>
    <property type="match status" value="1"/>
</dbReference>
<sequence>MQQKARLDYYFSVVQKQILCHQSLTHGLFPLYIQELSVRHDGHVRDNIYCAMAIWSMSLGYRHLDNDGGRTHLLQQSTVKCMRGLLFFFMLQADKVEAFKKEQQPDNALSVKFDIITADVWVDPSYKNLQIDCISLYLLVLTQMIASGLNIIATIDEVHFIQNLVYYVERSYRTADFGIWERGTRYNNGRRELHASSIGMAIAALEAINGFNLYGDKGTLSSVIYVDPDAHYRNKSILHSLLPRESNSKTTDAALLTVVGFPAFSIDDEILKKETKNKIVTRLSGKYGFKRFLRDGYGTVFDKPGQHYEKAELKNFEGIECEWPIFTIFMALEALFTGDRVLAKSYLDKLEPLYIYKTEGKILPKYFYVLKEDIESSSSEKLKEPNLDFDNTYLMGQSLLLIANLLIEELITPTEIDPLQRHLHSSMKYRYGFLSARYSSFKASESDLVLQVCLISQNENLQANLATYGIETQTPKEIEPIVICAPQELVRVYEELGKNQKLNLSGRPVRPLGALGTSKIYRICGKTVVTYPIILDQEGFYMSLDKSLLVDDLKTCLAFIRKCWNLGGRPTVCLYLQDHNFRGHFSSEMVDFMAELKTGNIDGVNIKLGRLQMLVSTGCVEHLDYLTTKHCSKINIITNQDVLNFSGFESECHPALEYNENETDEELKSAKELSTPQLVDLYHSATNMHKRMSLLDIILHREGSTFSLGEFNVQESIEICYIKASKVYNWDVLRHGAALLGKSVASLSPSITSMLVCGKQVCLGAFGCKEHVIMEPLTPSDIKKIFEDECMGLDSREVSLHQEIILHLGAVISTNLELFKGMLKIRVGWIIQAMKICLQSAILRGMQPIEIFSLYPHEIKQLLIAVLSGKGTIRKVDITPRNALERRRLEGALNRLPQGFYSKFWRLLEQCPQGIQLGLCHLQQQPILSVMTKNEIDYKIQVEELLSNSTTPVERQMSVELIMIISTILDRNPELQIQSTIQLMKLMEDAIQLYLNTNGGKSRDDFFSLEPAAQNVDLADSKIKNGSTTYLAHSAISTMLQNSLILSHSTEVCSIM</sequence>
<dbReference type="RefSeq" id="XP_065647604.1">
    <property type="nucleotide sequence ID" value="XM_065791532.1"/>
</dbReference>
<keyword evidence="6" id="KW-1003">Cell membrane</keyword>
<name>A0ABM4BF58_HYDVU</name>
<dbReference type="PANTHER" id="PTHR10749:SF8">
    <property type="entry name" value="PHOSPHORYLASE B KINASE REGULATORY SUBUNIT BETA"/>
    <property type="match status" value="1"/>
</dbReference>
<dbReference type="SUPFAM" id="SSF48208">
    <property type="entry name" value="Six-hairpin glycosidases"/>
    <property type="match status" value="1"/>
</dbReference>
<keyword evidence="4 6" id="KW-0112">Calmodulin-binding</keyword>
<gene>
    <name evidence="10" type="primary">LOC100210121</name>
</gene>
<reference evidence="9" key="1">
    <citation type="submission" date="2025-05" db="UniProtKB">
        <authorList>
            <consortium name="RefSeq"/>
        </authorList>
    </citation>
    <scope>NUCLEOTIDE SEQUENCE [LARGE SCALE GENOMIC DNA]</scope>
</reference>
<comment type="function">
    <text evidence="6">Phosphorylase b kinase catalyzes the phosphorylation of serine in certain substrates, including troponin I.</text>
</comment>
<dbReference type="Proteomes" id="UP001652625">
    <property type="component" value="Chromosome 02"/>
</dbReference>
<keyword evidence="6" id="KW-0472">Membrane</keyword>
<evidence type="ECO:0000259" key="8">
    <source>
        <dbReference type="Pfam" id="PF19292"/>
    </source>
</evidence>
<keyword evidence="6" id="KW-0636">Prenylation</keyword>
<comment type="similarity">
    <text evidence="2 6">Belongs to the phosphorylase b kinase regulatory chain family.</text>
</comment>
<comment type="pathway">
    <text evidence="1 6">Glycan biosynthesis; glycogen metabolism.</text>
</comment>
<evidence type="ECO:0000256" key="4">
    <source>
        <dbReference type="ARBA" id="ARBA00022860"/>
    </source>
</evidence>
<evidence type="ECO:0000259" key="7">
    <source>
        <dbReference type="Pfam" id="PF00723"/>
    </source>
</evidence>
<dbReference type="InterPro" id="IPR045583">
    <property type="entry name" value="KPBA/B_C"/>
</dbReference>
<keyword evidence="5 6" id="KW-0119">Carbohydrate metabolism</keyword>
<dbReference type="InterPro" id="IPR008928">
    <property type="entry name" value="6-hairpin_glycosidase_sf"/>
</dbReference>
<dbReference type="Gene3D" id="1.50.10.10">
    <property type="match status" value="1"/>
</dbReference>
<evidence type="ECO:0000256" key="3">
    <source>
        <dbReference type="ARBA" id="ARBA00022600"/>
    </source>
</evidence>
<keyword evidence="6" id="KW-0449">Lipoprotein</keyword>
<accession>A0ABM4BF58</accession>
<evidence type="ECO:0000256" key="1">
    <source>
        <dbReference type="ARBA" id="ARBA00005131"/>
    </source>
</evidence>
<comment type="subcellular location">
    <subcellularLocation>
        <location evidence="6">Cell membrane</location>
        <topology evidence="6">Lipid-anchor</topology>
        <orientation evidence="6">Cytoplasmic side</orientation>
    </subcellularLocation>
</comment>
<feature type="domain" description="GH15-like" evidence="7">
    <location>
        <begin position="6"/>
        <end position="829"/>
    </location>
</feature>
<organism evidence="9 10">
    <name type="scientific">Hydra vulgaris</name>
    <name type="common">Hydra</name>
    <name type="synonym">Hydra attenuata</name>
    <dbReference type="NCBI Taxonomy" id="6087"/>
    <lineage>
        <taxon>Eukaryota</taxon>
        <taxon>Metazoa</taxon>
        <taxon>Cnidaria</taxon>
        <taxon>Hydrozoa</taxon>
        <taxon>Hydroidolina</taxon>
        <taxon>Anthoathecata</taxon>
        <taxon>Aplanulata</taxon>
        <taxon>Hydridae</taxon>
        <taxon>Hydra</taxon>
    </lineage>
</organism>
<evidence type="ECO:0000256" key="5">
    <source>
        <dbReference type="ARBA" id="ARBA00023277"/>
    </source>
</evidence>
<evidence type="ECO:0000313" key="10">
    <source>
        <dbReference type="RefSeq" id="XP_065647604.1"/>
    </source>
</evidence>
<reference evidence="10" key="2">
    <citation type="submission" date="2025-08" db="UniProtKB">
        <authorList>
            <consortium name="RefSeq"/>
        </authorList>
    </citation>
    <scope>IDENTIFICATION</scope>
</reference>
<dbReference type="GeneID" id="100210121"/>
<evidence type="ECO:0000256" key="6">
    <source>
        <dbReference type="RuleBase" id="RU364123"/>
    </source>
</evidence>
<proteinExistence type="inferred from homology"/>